<dbReference type="EMBL" id="BK015320">
    <property type="protein sequence ID" value="DAE01183.1"/>
    <property type="molecule type" value="Genomic_DNA"/>
</dbReference>
<keyword evidence="1" id="KW-0472">Membrane</keyword>
<organism evidence="2">
    <name type="scientific">Siphoviridae sp. ctZE52</name>
    <dbReference type="NCBI Taxonomy" id="2825557"/>
    <lineage>
        <taxon>Viruses</taxon>
        <taxon>Duplodnaviria</taxon>
        <taxon>Heunggongvirae</taxon>
        <taxon>Uroviricota</taxon>
        <taxon>Caudoviricetes</taxon>
    </lineage>
</organism>
<accession>A0A8S5P266</accession>
<sequence length="72" mass="7775">MKQTIQATGTPVPVSVRAGKFFSWRNVARVFNVLPFGICECKSVDDAKGYVKALILLISAFILAGMEKGGMP</sequence>
<feature type="transmembrane region" description="Helical" evidence="1">
    <location>
        <begin position="49"/>
        <end position="66"/>
    </location>
</feature>
<protein>
    <submittedName>
        <fullName evidence="2">Uncharacterized protein</fullName>
    </submittedName>
</protein>
<proteinExistence type="predicted"/>
<evidence type="ECO:0000313" key="2">
    <source>
        <dbReference type="EMBL" id="DAE01183.1"/>
    </source>
</evidence>
<keyword evidence="1" id="KW-0812">Transmembrane</keyword>
<evidence type="ECO:0000256" key="1">
    <source>
        <dbReference type="SAM" id="Phobius"/>
    </source>
</evidence>
<name>A0A8S5P266_9CAUD</name>
<reference evidence="2" key="1">
    <citation type="journal article" date="2021" name="Proc. Natl. Acad. Sci. U.S.A.">
        <title>A Catalog of Tens of Thousands of Viruses from Human Metagenomes Reveals Hidden Associations with Chronic Diseases.</title>
        <authorList>
            <person name="Tisza M.J."/>
            <person name="Buck C.B."/>
        </authorList>
    </citation>
    <scope>NUCLEOTIDE SEQUENCE</scope>
    <source>
        <strain evidence="2">CtZE52</strain>
    </source>
</reference>
<keyword evidence="1" id="KW-1133">Transmembrane helix</keyword>